<feature type="signal peptide" evidence="1">
    <location>
        <begin position="1"/>
        <end position="24"/>
    </location>
</feature>
<name>A0A813JML0_POLGL</name>
<proteinExistence type="predicted"/>
<comment type="caution">
    <text evidence="2">The sequence shown here is derived from an EMBL/GenBank/DDBJ whole genome shotgun (WGS) entry which is preliminary data.</text>
</comment>
<sequence length="227" mass="24294">MYDRNPVQWLIGLMVTEAIMSSSALLTEPTVLCTGYCRGAMYCPTMICPAGYEMECQSISCDERASGKPCGGEGYVTSYVSCDGGENHQAMGCCICNETSPLGPTVAPTETGRSCQDGMLTLPCPAGYTLSQPHSFCSHHSCSVLGPNYVAELMNYGYGKYECACSYMGDIGYGHRCRACEPGPDSTGSSSTTLSIMLSTSTTTTSSMDIQAYMCALEAIERRHWCG</sequence>
<evidence type="ECO:0000256" key="1">
    <source>
        <dbReference type="SAM" id="SignalP"/>
    </source>
</evidence>
<keyword evidence="1" id="KW-0732">Signal</keyword>
<organism evidence="2 3">
    <name type="scientific">Polarella glacialis</name>
    <name type="common">Dinoflagellate</name>
    <dbReference type="NCBI Taxonomy" id="89957"/>
    <lineage>
        <taxon>Eukaryota</taxon>
        <taxon>Sar</taxon>
        <taxon>Alveolata</taxon>
        <taxon>Dinophyceae</taxon>
        <taxon>Suessiales</taxon>
        <taxon>Suessiaceae</taxon>
        <taxon>Polarella</taxon>
    </lineage>
</organism>
<dbReference type="EMBL" id="CAJNNW010025816">
    <property type="protein sequence ID" value="CAE8680032.1"/>
    <property type="molecule type" value="Genomic_DNA"/>
</dbReference>
<accession>A0A813JML0</accession>
<evidence type="ECO:0000313" key="2">
    <source>
        <dbReference type="EMBL" id="CAE8680032.1"/>
    </source>
</evidence>
<evidence type="ECO:0000313" key="3">
    <source>
        <dbReference type="Proteomes" id="UP000626109"/>
    </source>
</evidence>
<dbReference type="Proteomes" id="UP000626109">
    <property type="component" value="Unassembled WGS sequence"/>
</dbReference>
<gene>
    <name evidence="2" type="ORF">PGLA2088_LOCUS21688</name>
</gene>
<protein>
    <submittedName>
        <fullName evidence="2">Uncharacterized protein</fullName>
    </submittedName>
</protein>
<feature type="chain" id="PRO_5033014924" evidence="1">
    <location>
        <begin position="25"/>
        <end position="227"/>
    </location>
</feature>
<reference evidence="2" key="1">
    <citation type="submission" date="2021-02" db="EMBL/GenBank/DDBJ databases">
        <authorList>
            <person name="Dougan E. K."/>
            <person name="Rhodes N."/>
            <person name="Thang M."/>
            <person name="Chan C."/>
        </authorList>
    </citation>
    <scope>NUCLEOTIDE SEQUENCE</scope>
</reference>
<dbReference type="AlphaFoldDB" id="A0A813JML0"/>